<feature type="non-terminal residue" evidence="2">
    <location>
        <position position="1"/>
    </location>
</feature>
<dbReference type="EMBL" id="LXQA010101285">
    <property type="protein sequence ID" value="MCI16533.1"/>
    <property type="molecule type" value="Genomic_DNA"/>
</dbReference>
<comment type="caution">
    <text evidence="2">The sequence shown here is derived from an EMBL/GenBank/DDBJ whole genome shotgun (WGS) entry which is preliminary data.</text>
</comment>
<sequence length="33" mass="3912">TEEFLVEWKDLPITEATWVDKASFQNQFPNIKS</sequence>
<evidence type="ECO:0000259" key="1">
    <source>
        <dbReference type="Pfam" id="PF00385"/>
    </source>
</evidence>
<dbReference type="InterPro" id="IPR016197">
    <property type="entry name" value="Chromo-like_dom_sf"/>
</dbReference>
<name>A0A392PWN5_9FABA</name>
<reference evidence="2 3" key="1">
    <citation type="journal article" date="2018" name="Front. Plant Sci.">
        <title>Red Clover (Trifolium pratense) and Zigzag Clover (T. medium) - A Picture of Genomic Similarities and Differences.</title>
        <authorList>
            <person name="Dluhosova J."/>
            <person name="Istvanek J."/>
            <person name="Nedelnik J."/>
            <person name="Repkova J."/>
        </authorList>
    </citation>
    <scope>NUCLEOTIDE SEQUENCE [LARGE SCALE GENOMIC DNA]</scope>
    <source>
        <strain evidence="3">cv. 10/8</strain>
        <tissue evidence="2">Leaf</tissue>
    </source>
</reference>
<evidence type="ECO:0000313" key="3">
    <source>
        <dbReference type="Proteomes" id="UP000265520"/>
    </source>
</evidence>
<organism evidence="2 3">
    <name type="scientific">Trifolium medium</name>
    <dbReference type="NCBI Taxonomy" id="97028"/>
    <lineage>
        <taxon>Eukaryota</taxon>
        <taxon>Viridiplantae</taxon>
        <taxon>Streptophyta</taxon>
        <taxon>Embryophyta</taxon>
        <taxon>Tracheophyta</taxon>
        <taxon>Spermatophyta</taxon>
        <taxon>Magnoliopsida</taxon>
        <taxon>eudicotyledons</taxon>
        <taxon>Gunneridae</taxon>
        <taxon>Pentapetalae</taxon>
        <taxon>rosids</taxon>
        <taxon>fabids</taxon>
        <taxon>Fabales</taxon>
        <taxon>Fabaceae</taxon>
        <taxon>Papilionoideae</taxon>
        <taxon>50 kb inversion clade</taxon>
        <taxon>NPAAA clade</taxon>
        <taxon>Hologalegina</taxon>
        <taxon>IRL clade</taxon>
        <taxon>Trifolieae</taxon>
        <taxon>Trifolium</taxon>
    </lineage>
</organism>
<protein>
    <recommendedName>
        <fullName evidence="1">Chromo domain-containing protein</fullName>
    </recommendedName>
</protein>
<dbReference type="Gene3D" id="2.40.50.40">
    <property type="match status" value="1"/>
</dbReference>
<dbReference type="Pfam" id="PF00385">
    <property type="entry name" value="Chromo"/>
    <property type="match status" value="1"/>
</dbReference>
<dbReference type="InterPro" id="IPR023780">
    <property type="entry name" value="Chromo_domain"/>
</dbReference>
<proteinExistence type="predicted"/>
<keyword evidence="3" id="KW-1185">Reference proteome</keyword>
<dbReference type="AlphaFoldDB" id="A0A392PWN5"/>
<dbReference type="Proteomes" id="UP000265520">
    <property type="component" value="Unassembled WGS sequence"/>
</dbReference>
<feature type="domain" description="Chromo" evidence="1">
    <location>
        <begin position="2"/>
        <end position="32"/>
    </location>
</feature>
<evidence type="ECO:0000313" key="2">
    <source>
        <dbReference type="EMBL" id="MCI16533.1"/>
    </source>
</evidence>
<dbReference type="SUPFAM" id="SSF54160">
    <property type="entry name" value="Chromo domain-like"/>
    <property type="match status" value="1"/>
</dbReference>
<accession>A0A392PWN5</accession>